<reference evidence="1" key="1">
    <citation type="journal article" date="2015" name="Nature">
        <title>Complex archaea that bridge the gap between prokaryotes and eukaryotes.</title>
        <authorList>
            <person name="Spang A."/>
            <person name="Saw J.H."/>
            <person name="Jorgensen S.L."/>
            <person name="Zaremba-Niedzwiedzka K."/>
            <person name="Martijn J."/>
            <person name="Lind A.E."/>
            <person name="van Eijk R."/>
            <person name="Schleper C."/>
            <person name="Guy L."/>
            <person name="Ettema T.J."/>
        </authorList>
    </citation>
    <scope>NUCLEOTIDE SEQUENCE</scope>
</reference>
<comment type="caution">
    <text evidence="1">The sequence shown here is derived from an EMBL/GenBank/DDBJ whole genome shotgun (WGS) entry which is preliminary data.</text>
</comment>
<sequence>MTCEEISNIYNDIIDLINQKLGIYYEYTDSINFDIDDIRTLSDIDVKIKELRKKV</sequence>
<evidence type="ECO:0000313" key="1">
    <source>
        <dbReference type="EMBL" id="KKM41888.1"/>
    </source>
</evidence>
<name>A0A0F9L351_9ZZZZ</name>
<accession>A0A0F9L351</accession>
<proteinExistence type="predicted"/>
<dbReference type="EMBL" id="LAZR01012101">
    <property type="protein sequence ID" value="KKM41888.1"/>
    <property type="molecule type" value="Genomic_DNA"/>
</dbReference>
<protein>
    <submittedName>
        <fullName evidence="1">Uncharacterized protein</fullName>
    </submittedName>
</protein>
<gene>
    <name evidence="1" type="ORF">LCGC14_1563390</name>
</gene>
<organism evidence="1">
    <name type="scientific">marine sediment metagenome</name>
    <dbReference type="NCBI Taxonomy" id="412755"/>
    <lineage>
        <taxon>unclassified sequences</taxon>
        <taxon>metagenomes</taxon>
        <taxon>ecological metagenomes</taxon>
    </lineage>
</organism>
<dbReference type="AlphaFoldDB" id="A0A0F9L351"/>